<evidence type="ECO:0000256" key="5">
    <source>
        <dbReference type="ARBA" id="ARBA00022430"/>
    </source>
</evidence>
<proteinExistence type="inferred from homology"/>
<keyword evidence="7 14" id="KW-0479">Metal-binding</keyword>
<dbReference type="SMART" id="SM01329">
    <property type="entry name" value="Iso_dh"/>
    <property type="match status" value="1"/>
</dbReference>
<comment type="similarity">
    <text evidence="2 13">Belongs to the isocitrate and isopropylmalate dehydrogenases family.</text>
</comment>
<dbReference type="EMBL" id="JQFZ01000089">
    <property type="protein sequence ID" value="KGO59845.1"/>
    <property type="molecule type" value="Genomic_DNA"/>
</dbReference>
<name>A0A0A2KTN0_PENEN</name>
<feature type="region of interest" description="Disordered" evidence="16">
    <location>
        <begin position="572"/>
        <end position="593"/>
    </location>
</feature>
<evidence type="ECO:0000313" key="18">
    <source>
        <dbReference type="EMBL" id="KGO59845.1"/>
    </source>
</evidence>
<dbReference type="UniPathway" id="UPA00048">
    <property type="reaction ID" value="UER00072"/>
</dbReference>
<evidence type="ECO:0000256" key="9">
    <source>
        <dbReference type="ARBA" id="ARBA00023002"/>
    </source>
</evidence>
<dbReference type="PANTHER" id="PTHR42979">
    <property type="entry name" value="3-ISOPROPYLMALATE DEHYDROGENASE"/>
    <property type="match status" value="1"/>
</dbReference>
<dbReference type="HOGENOM" id="CLU_510075_0_0_1"/>
<feature type="compositionally biased region" description="Low complexity" evidence="16">
    <location>
        <begin position="396"/>
        <end position="406"/>
    </location>
</feature>
<comment type="cofactor">
    <cofactor evidence="1">
        <name>Mn(2+)</name>
        <dbReference type="ChEBI" id="CHEBI:29035"/>
    </cofactor>
</comment>
<evidence type="ECO:0000256" key="3">
    <source>
        <dbReference type="ARBA" id="ARBA00011738"/>
    </source>
</evidence>
<dbReference type="FunFam" id="3.40.718.10:FF:000006">
    <property type="entry name" value="3-isopropylmalate dehydrogenase"/>
    <property type="match status" value="1"/>
</dbReference>
<evidence type="ECO:0000256" key="1">
    <source>
        <dbReference type="ARBA" id="ARBA00001936"/>
    </source>
</evidence>
<evidence type="ECO:0000256" key="8">
    <source>
        <dbReference type="ARBA" id="ARBA00022842"/>
    </source>
</evidence>
<dbReference type="PANTHER" id="PTHR42979:SF4">
    <property type="entry name" value="3-ISOPROPYLMALATE DEHYDROGENASE"/>
    <property type="match status" value="1"/>
</dbReference>
<evidence type="ECO:0000256" key="7">
    <source>
        <dbReference type="ARBA" id="ARBA00022723"/>
    </source>
</evidence>
<dbReference type="STRING" id="27334.A0A0A2KTN0"/>
<keyword evidence="12 14" id="KW-0100">Branched-chain amino acid biosynthesis</keyword>
<evidence type="ECO:0000313" key="19">
    <source>
        <dbReference type="Proteomes" id="UP000030143"/>
    </source>
</evidence>
<keyword evidence="15" id="KW-0175">Coiled coil</keyword>
<dbReference type="AlphaFoldDB" id="A0A0A2KTN0"/>
<feature type="coiled-coil region" evidence="15">
    <location>
        <begin position="526"/>
        <end position="553"/>
    </location>
</feature>
<keyword evidence="9 13" id="KW-0560">Oxidoreductase</keyword>
<comment type="subunit">
    <text evidence="3 14">Homodimer.</text>
</comment>
<protein>
    <recommendedName>
        <fullName evidence="4 14">3-isopropylmalate dehydrogenase</fullName>
        <ecNumber evidence="4 14">1.1.1.85</ecNumber>
    </recommendedName>
</protein>
<dbReference type="Gene3D" id="3.40.718.10">
    <property type="entry name" value="Isopropylmalate Dehydrogenase"/>
    <property type="match status" value="1"/>
</dbReference>
<reference evidence="18 19" key="1">
    <citation type="journal article" date="2015" name="Mol. Plant Microbe Interact.">
        <title>Genome, transcriptome, and functional analyses of Penicillium expansum provide new insights into secondary metabolism and pathogenicity.</title>
        <authorList>
            <person name="Ballester A.R."/>
            <person name="Marcet-Houben M."/>
            <person name="Levin E."/>
            <person name="Sela N."/>
            <person name="Selma-Lazaro C."/>
            <person name="Carmona L."/>
            <person name="Wisniewski M."/>
            <person name="Droby S."/>
            <person name="Gonzalez-Candelas L."/>
            <person name="Gabaldon T."/>
        </authorList>
    </citation>
    <scope>NUCLEOTIDE SEQUENCE [LARGE SCALE GENOMIC DNA]</scope>
    <source>
        <strain evidence="18 19">MD-8</strain>
    </source>
</reference>
<comment type="caution">
    <text evidence="18">The sequence shown here is derived from an EMBL/GenBank/DDBJ whole genome shotgun (WGS) entry which is preliminary data.</text>
</comment>
<dbReference type="InterPro" id="IPR004429">
    <property type="entry name" value="Isopropylmalate_DH"/>
</dbReference>
<accession>A0A0A2KTN0</accession>
<keyword evidence="19" id="KW-1185">Reference proteome</keyword>
<dbReference type="InterPro" id="IPR024084">
    <property type="entry name" value="IsoPropMal-DH-like_dom"/>
</dbReference>
<evidence type="ECO:0000256" key="10">
    <source>
        <dbReference type="ARBA" id="ARBA00023027"/>
    </source>
</evidence>
<keyword evidence="8" id="KW-0460">Magnesium</keyword>
<evidence type="ECO:0000256" key="2">
    <source>
        <dbReference type="ARBA" id="ARBA00007769"/>
    </source>
</evidence>
<keyword evidence="11" id="KW-0464">Manganese</keyword>
<dbReference type="GO" id="GO:0051287">
    <property type="term" value="F:NAD binding"/>
    <property type="evidence" value="ECO:0007669"/>
    <property type="project" value="InterPro"/>
</dbReference>
<dbReference type="NCBIfam" id="TIGR00169">
    <property type="entry name" value="leuB"/>
    <property type="match status" value="1"/>
</dbReference>
<dbReference type="PROSITE" id="PS00470">
    <property type="entry name" value="IDH_IMDH"/>
    <property type="match status" value="1"/>
</dbReference>
<dbReference type="GeneID" id="27678116"/>
<evidence type="ECO:0000256" key="13">
    <source>
        <dbReference type="RuleBase" id="RU004443"/>
    </source>
</evidence>
<dbReference type="PhylomeDB" id="A0A0A2KTN0"/>
<dbReference type="VEuPathDB" id="FungiDB:PEXP_039570"/>
<feature type="region of interest" description="Disordered" evidence="16">
    <location>
        <begin position="366"/>
        <end position="421"/>
    </location>
</feature>
<organism evidence="18 19">
    <name type="scientific">Penicillium expansum</name>
    <name type="common">Blue mold rot fungus</name>
    <dbReference type="NCBI Taxonomy" id="27334"/>
    <lineage>
        <taxon>Eukaryota</taxon>
        <taxon>Fungi</taxon>
        <taxon>Dikarya</taxon>
        <taxon>Ascomycota</taxon>
        <taxon>Pezizomycotina</taxon>
        <taxon>Eurotiomycetes</taxon>
        <taxon>Eurotiomycetidae</taxon>
        <taxon>Eurotiales</taxon>
        <taxon>Aspergillaceae</taxon>
        <taxon>Penicillium</taxon>
    </lineage>
</organism>
<evidence type="ECO:0000256" key="14">
    <source>
        <dbReference type="RuleBase" id="RU004445"/>
    </source>
</evidence>
<evidence type="ECO:0000256" key="15">
    <source>
        <dbReference type="SAM" id="Coils"/>
    </source>
</evidence>
<dbReference type="SUPFAM" id="SSF53659">
    <property type="entry name" value="Isocitrate/Isopropylmalate dehydrogenase-like"/>
    <property type="match status" value="1"/>
</dbReference>
<comment type="cofactor">
    <cofactor evidence="14">
        <name>Mg(2+)</name>
        <dbReference type="ChEBI" id="CHEBI:18420"/>
    </cofactor>
    <cofactor evidence="14">
        <name>Mn(2+)</name>
        <dbReference type="ChEBI" id="CHEBI:29035"/>
    </cofactor>
    <text evidence="14">Binds 1 Mg(2+) or Mn(2+) ion per subunit.</text>
</comment>
<dbReference type="OrthoDB" id="419183at2759"/>
<sequence>MAKNFNILVLPGDGIGPEVMAEAVKVLKVFETPQRKFELRQELIGGCSIDAHGKPVTNEVKQAALDSDAVLFAAVGGPKWDNQRRGLDGPEGGLLQLRKAMDIYANLRPCSSTSPSASIAKEFSPFKHDVIEGVDFVVVRENCGGAYFGRKVEEETYAMDEWGYSEAEIQRVTRLSAEVALRHNPPWPLISLDKANVLASSRLWRRVVDKTMAAEYPQVKLVHQLADSASLILATNPRSLNGVILADNTFGDMISDQAGSIVGTLGVLPSASLNGLPGDKTLKTRPYGLYEPTHGSAPTIAGQNIANPVAMILCVALMFRYSLSMEDEARRVEDAVRKVLDSGLRTPDLGETLNSSSILLSLAMSEIPDPPKTTGSIPRRSPQDEHPMRNRAVSMSSKKPTTSSTPAMAPDHSSQQPKPGSCALRLENLEQQTSAEKGELMVSIAADICATFISIAKYSEDGTLQAQHTGVIDNVIQTIRGTDVKQRHLLDRQVRRLRKERNWVRKKYSRLVGQADALGRAYQTKMRKLRISLREAQAEVARLQNERDILRAWLKKNVIEEGALDGDVDGEFEVDEGEDVDGEYENVENGDGN</sequence>
<dbReference type="GO" id="GO:0005829">
    <property type="term" value="C:cytosol"/>
    <property type="evidence" value="ECO:0007669"/>
    <property type="project" value="TreeGrafter"/>
</dbReference>
<comment type="pathway">
    <text evidence="14">Amino-acid biosynthesis; L-leucine biosynthesis; L-leucine from 3-methyl-2-oxobutanoate: step 3/4.</text>
</comment>
<evidence type="ECO:0000256" key="4">
    <source>
        <dbReference type="ARBA" id="ARBA00013101"/>
    </source>
</evidence>
<comment type="function">
    <text evidence="14">Catalyzes the oxidation of 3-carboxy-2-hydroxy-4-methylpentanoate (3-isopropylmalate) to 3-carboxy-4-methyl-2-oxopentanoate. The product decarboxylates to 4-methyl-2 oxopentanoate.</text>
</comment>
<keyword evidence="10 14" id="KW-0520">NAD</keyword>
<keyword evidence="5 14" id="KW-0432">Leucine biosynthesis</keyword>
<evidence type="ECO:0000256" key="11">
    <source>
        <dbReference type="ARBA" id="ARBA00023211"/>
    </source>
</evidence>
<evidence type="ECO:0000256" key="12">
    <source>
        <dbReference type="ARBA" id="ARBA00023304"/>
    </source>
</evidence>
<feature type="domain" description="Isopropylmalate dehydrogenase-like" evidence="17">
    <location>
        <begin position="6"/>
        <end position="362"/>
    </location>
</feature>
<gene>
    <name evidence="18" type="ORF">PEX2_054230</name>
</gene>
<dbReference type="GO" id="GO:0003862">
    <property type="term" value="F:3-isopropylmalate dehydrogenase activity"/>
    <property type="evidence" value="ECO:0007669"/>
    <property type="project" value="UniProtKB-EC"/>
</dbReference>
<evidence type="ECO:0000256" key="6">
    <source>
        <dbReference type="ARBA" id="ARBA00022605"/>
    </source>
</evidence>
<evidence type="ECO:0000256" key="16">
    <source>
        <dbReference type="SAM" id="MobiDB-lite"/>
    </source>
</evidence>
<dbReference type="GO" id="GO:0009098">
    <property type="term" value="P:L-leucine biosynthetic process"/>
    <property type="evidence" value="ECO:0007669"/>
    <property type="project" value="UniProtKB-UniPathway"/>
</dbReference>
<dbReference type="RefSeq" id="XP_016600948.1">
    <property type="nucleotide sequence ID" value="XM_016742697.1"/>
</dbReference>
<dbReference type="InterPro" id="IPR019818">
    <property type="entry name" value="IsoCit/isopropylmalate_DH_CS"/>
</dbReference>
<dbReference type="GO" id="GO:0000287">
    <property type="term" value="F:magnesium ion binding"/>
    <property type="evidence" value="ECO:0007669"/>
    <property type="project" value="InterPro"/>
</dbReference>
<evidence type="ECO:0000259" key="17">
    <source>
        <dbReference type="SMART" id="SM01329"/>
    </source>
</evidence>
<keyword evidence="6" id="KW-0028">Amino-acid biosynthesis</keyword>
<dbReference type="Pfam" id="PF00180">
    <property type="entry name" value="Iso_dh"/>
    <property type="match status" value="1"/>
</dbReference>
<comment type="catalytic activity">
    <reaction evidence="14">
        <text>(2R,3S)-3-isopropylmalate + NAD(+) = 4-methyl-2-oxopentanoate + CO2 + NADH</text>
        <dbReference type="Rhea" id="RHEA:32271"/>
        <dbReference type="ChEBI" id="CHEBI:16526"/>
        <dbReference type="ChEBI" id="CHEBI:17865"/>
        <dbReference type="ChEBI" id="CHEBI:35121"/>
        <dbReference type="ChEBI" id="CHEBI:57540"/>
        <dbReference type="ChEBI" id="CHEBI:57945"/>
        <dbReference type="EC" id="1.1.1.85"/>
    </reaction>
</comment>
<dbReference type="Proteomes" id="UP000030143">
    <property type="component" value="Unassembled WGS sequence"/>
</dbReference>
<dbReference type="EC" id="1.1.1.85" evidence="4 14"/>